<feature type="transmembrane region" description="Helical" evidence="6">
    <location>
        <begin position="330"/>
        <end position="349"/>
    </location>
</feature>
<feature type="transmembrane region" description="Helical" evidence="6">
    <location>
        <begin position="395"/>
        <end position="417"/>
    </location>
</feature>
<dbReference type="InterPro" id="IPR002797">
    <property type="entry name" value="Polysacc_synth"/>
</dbReference>
<gene>
    <name evidence="7" type="ORF">C0Z19_14745</name>
</gene>
<proteinExistence type="predicted"/>
<feature type="transmembrane region" description="Helical" evidence="6">
    <location>
        <begin position="9"/>
        <end position="31"/>
    </location>
</feature>
<dbReference type="RefSeq" id="WP_102610566.1">
    <property type="nucleotide sequence ID" value="NZ_CADIKD010000013.1"/>
</dbReference>
<feature type="transmembrane region" description="Helical" evidence="6">
    <location>
        <begin position="213"/>
        <end position="231"/>
    </location>
</feature>
<dbReference type="AlphaFoldDB" id="A0A2N7W3V3"/>
<evidence type="ECO:0000256" key="4">
    <source>
        <dbReference type="ARBA" id="ARBA00022989"/>
    </source>
</evidence>
<evidence type="ECO:0000256" key="1">
    <source>
        <dbReference type="ARBA" id="ARBA00004651"/>
    </source>
</evidence>
<feature type="transmembrane region" description="Helical" evidence="6">
    <location>
        <begin position="147"/>
        <end position="165"/>
    </location>
</feature>
<evidence type="ECO:0000256" key="5">
    <source>
        <dbReference type="ARBA" id="ARBA00023136"/>
    </source>
</evidence>
<feature type="transmembrane region" description="Helical" evidence="6">
    <location>
        <begin position="116"/>
        <end position="135"/>
    </location>
</feature>
<accession>A0A2N7W3V3</accession>
<keyword evidence="2" id="KW-1003">Cell membrane</keyword>
<keyword evidence="5 6" id="KW-0472">Membrane</keyword>
<protein>
    <submittedName>
        <fullName evidence="7">Flippase</fullName>
    </submittedName>
</protein>
<feature type="transmembrane region" description="Helical" evidence="6">
    <location>
        <begin position="171"/>
        <end position="192"/>
    </location>
</feature>
<feature type="transmembrane region" description="Helical" evidence="6">
    <location>
        <begin position="291"/>
        <end position="310"/>
    </location>
</feature>
<dbReference type="Proteomes" id="UP000235347">
    <property type="component" value="Unassembled WGS sequence"/>
</dbReference>
<evidence type="ECO:0000256" key="2">
    <source>
        <dbReference type="ARBA" id="ARBA00022475"/>
    </source>
</evidence>
<organism evidence="7 8">
    <name type="scientific">Trinickia soli</name>
    <dbReference type="NCBI Taxonomy" id="380675"/>
    <lineage>
        <taxon>Bacteria</taxon>
        <taxon>Pseudomonadati</taxon>
        <taxon>Pseudomonadota</taxon>
        <taxon>Betaproteobacteria</taxon>
        <taxon>Burkholderiales</taxon>
        <taxon>Burkholderiaceae</taxon>
        <taxon>Trinickia</taxon>
    </lineage>
</organism>
<keyword evidence="8" id="KW-1185">Reference proteome</keyword>
<keyword evidence="3 6" id="KW-0812">Transmembrane</keyword>
<dbReference type="GO" id="GO:0005886">
    <property type="term" value="C:plasma membrane"/>
    <property type="evidence" value="ECO:0007669"/>
    <property type="project" value="UniProtKB-SubCell"/>
</dbReference>
<feature type="transmembrane region" description="Helical" evidence="6">
    <location>
        <begin position="356"/>
        <end position="375"/>
    </location>
</feature>
<dbReference type="Pfam" id="PF01943">
    <property type="entry name" value="Polysacc_synt"/>
    <property type="match status" value="1"/>
</dbReference>
<sequence>MDKKENTRVLVFVYGGYIMRYLYLLVVIPFYGRVLGVTEYGRVLAAMSLMNVIWMLVSYGFTFVGMRDVSRVHEKHEYNAIFSLHLSARILLGAVGGAIGLTATFCSPVLSQHPLIGVLATVLGIVNGWNLGWLFQGRQHFRTPIMLEVVGFALSLVLVLSLVRGPADSTWVLASLLIAGICSTAIAYGLTLKDIGLPRPNWRGVPHLMRDSTMLFLYSTGSVVLTSASTYLLTLLSTPTQVGYYGAAERFASIGLSLMGPAAQVFIPTISRQIAQNDHHGARSTTRRGAALLLGYGFLALGGALVLSPYVLPLILGKAFVPSAHVLQRFAWMFPFSAFNQFVGFYVFLPRRRDRMMAVAGLMSAAANLASALLLAPHFGAVGMASARVIGEATLSLTLLIFAWRTGLLSAIFGRAAPGEDVSKRQQQAPTRAATTIDVASASAVAQAGPNPPAQSYRSAR</sequence>
<dbReference type="PANTHER" id="PTHR30250">
    <property type="entry name" value="PST FAMILY PREDICTED COLANIC ACID TRANSPORTER"/>
    <property type="match status" value="1"/>
</dbReference>
<feature type="transmembrane region" description="Helical" evidence="6">
    <location>
        <begin position="251"/>
        <end position="270"/>
    </location>
</feature>
<evidence type="ECO:0000313" key="7">
    <source>
        <dbReference type="EMBL" id="PMS24080.1"/>
    </source>
</evidence>
<evidence type="ECO:0000256" key="6">
    <source>
        <dbReference type="SAM" id="Phobius"/>
    </source>
</evidence>
<reference evidence="7 8" key="1">
    <citation type="submission" date="2018-01" db="EMBL/GenBank/DDBJ databases">
        <title>Whole genome analyses suggest that Burkholderia sensu lato contains two further novel genera in the rhizoxinica-symbiotica group Mycetohabitans gen. nov., and Trinickia gen. nov.: implications for the evolution of diazotrophy and nodulation in the Burkholderiaceae.</title>
        <authorList>
            <person name="Estrada-de los Santos P."/>
            <person name="Palmer M."/>
            <person name="Chavez-Ramirez B."/>
            <person name="Beukes C."/>
            <person name="Steenkamp E.T."/>
            <person name="Hirsch A.M."/>
            <person name="Manyaka P."/>
            <person name="Maluk M."/>
            <person name="Lafos M."/>
            <person name="Crook M."/>
            <person name="Gross E."/>
            <person name="Simon M.F."/>
            <person name="Bueno dos Reis Junior F."/>
            <person name="Poole P.S."/>
            <person name="Venter S.N."/>
            <person name="James E.K."/>
        </authorList>
    </citation>
    <scope>NUCLEOTIDE SEQUENCE [LARGE SCALE GENOMIC DNA]</scope>
    <source>
        <strain evidence="7 8">GP25-8</strain>
    </source>
</reference>
<name>A0A2N7W3V3_9BURK</name>
<dbReference type="PANTHER" id="PTHR30250:SF11">
    <property type="entry name" value="O-ANTIGEN TRANSPORTER-RELATED"/>
    <property type="match status" value="1"/>
</dbReference>
<dbReference type="InterPro" id="IPR050833">
    <property type="entry name" value="Poly_Biosynth_Transport"/>
</dbReference>
<evidence type="ECO:0000313" key="8">
    <source>
        <dbReference type="Proteomes" id="UP000235347"/>
    </source>
</evidence>
<comment type="subcellular location">
    <subcellularLocation>
        <location evidence="1">Cell membrane</location>
        <topology evidence="1">Multi-pass membrane protein</topology>
    </subcellularLocation>
</comment>
<feature type="transmembrane region" description="Helical" evidence="6">
    <location>
        <begin position="86"/>
        <end position="110"/>
    </location>
</feature>
<dbReference type="EMBL" id="PNYB01000011">
    <property type="protein sequence ID" value="PMS24080.1"/>
    <property type="molecule type" value="Genomic_DNA"/>
</dbReference>
<comment type="caution">
    <text evidence="7">The sequence shown here is derived from an EMBL/GenBank/DDBJ whole genome shotgun (WGS) entry which is preliminary data.</text>
</comment>
<keyword evidence="4 6" id="KW-1133">Transmembrane helix</keyword>
<evidence type="ECO:0000256" key="3">
    <source>
        <dbReference type="ARBA" id="ARBA00022692"/>
    </source>
</evidence>
<feature type="transmembrane region" description="Helical" evidence="6">
    <location>
        <begin position="43"/>
        <end position="65"/>
    </location>
</feature>